<sequence length="274" mass="32425">MSPPPSQDIPVDVFYEILLRCGVQDLGFLWPNCRPVSRNCKDAVERVFVTKHLKKTWLRVDTGAKPRTGQHDTDVEFQFYRLDPADATRAIFESYKYKDGIEETLRTGPSLERPNMVIQVRHEINDTVLPDFQYYSDSDLDLKFEVSFDWRRMYCNFFREQKEVQRRLDERHEVMVPWLNFRSMMLGIDASRISRDVRRERIRWNVLENEGRQVYGDYPGFEKLERKRGLAEWEDAYSDESEADEDTDKDEEEEDEVNDSDASSEASSEEDSDD</sequence>
<dbReference type="Proteomes" id="UP000217790">
    <property type="component" value="Unassembled WGS sequence"/>
</dbReference>
<name>A0A2H3EY61_ARMGA</name>
<dbReference type="OrthoDB" id="2954361at2759"/>
<proteinExistence type="predicted"/>
<dbReference type="STRING" id="47427.A0A2H3EY61"/>
<feature type="region of interest" description="Disordered" evidence="1">
    <location>
        <begin position="233"/>
        <end position="274"/>
    </location>
</feature>
<reference evidence="3" key="1">
    <citation type="journal article" date="2017" name="Nat. Ecol. Evol.">
        <title>Genome expansion and lineage-specific genetic innovations in the forest pathogenic fungi Armillaria.</title>
        <authorList>
            <person name="Sipos G."/>
            <person name="Prasanna A.N."/>
            <person name="Walter M.C."/>
            <person name="O'Connor E."/>
            <person name="Balint B."/>
            <person name="Krizsan K."/>
            <person name="Kiss B."/>
            <person name="Hess J."/>
            <person name="Varga T."/>
            <person name="Slot J."/>
            <person name="Riley R."/>
            <person name="Boka B."/>
            <person name="Rigling D."/>
            <person name="Barry K."/>
            <person name="Lee J."/>
            <person name="Mihaltcheva S."/>
            <person name="LaButti K."/>
            <person name="Lipzen A."/>
            <person name="Waldron R."/>
            <person name="Moloney N.M."/>
            <person name="Sperisen C."/>
            <person name="Kredics L."/>
            <person name="Vagvoelgyi C."/>
            <person name="Patrignani A."/>
            <person name="Fitzpatrick D."/>
            <person name="Nagy I."/>
            <person name="Doyle S."/>
            <person name="Anderson J.B."/>
            <person name="Grigoriev I.V."/>
            <person name="Gueldener U."/>
            <person name="Muensterkoetter M."/>
            <person name="Nagy L.G."/>
        </authorList>
    </citation>
    <scope>NUCLEOTIDE SEQUENCE [LARGE SCALE GENOMIC DNA]</scope>
    <source>
        <strain evidence="3">Ar21-2</strain>
    </source>
</reference>
<dbReference type="OMA" id="PNMVIQV"/>
<organism evidence="2 3">
    <name type="scientific">Armillaria gallica</name>
    <name type="common">Bulbous honey fungus</name>
    <name type="synonym">Armillaria bulbosa</name>
    <dbReference type="NCBI Taxonomy" id="47427"/>
    <lineage>
        <taxon>Eukaryota</taxon>
        <taxon>Fungi</taxon>
        <taxon>Dikarya</taxon>
        <taxon>Basidiomycota</taxon>
        <taxon>Agaricomycotina</taxon>
        <taxon>Agaricomycetes</taxon>
        <taxon>Agaricomycetidae</taxon>
        <taxon>Agaricales</taxon>
        <taxon>Marasmiineae</taxon>
        <taxon>Physalacriaceae</taxon>
        <taxon>Armillaria</taxon>
    </lineage>
</organism>
<dbReference type="InParanoid" id="A0A2H3EY61"/>
<protein>
    <recommendedName>
        <fullName evidence="4">F-box domain-containing protein</fullName>
    </recommendedName>
</protein>
<dbReference type="AlphaFoldDB" id="A0A2H3EY61"/>
<evidence type="ECO:0000256" key="1">
    <source>
        <dbReference type="SAM" id="MobiDB-lite"/>
    </source>
</evidence>
<evidence type="ECO:0000313" key="3">
    <source>
        <dbReference type="Proteomes" id="UP000217790"/>
    </source>
</evidence>
<evidence type="ECO:0000313" key="2">
    <source>
        <dbReference type="EMBL" id="PBL04274.1"/>
    </source>
</evidence>
<dbReference type="EMBL" id="KZ293644">
    <property type="protein sequence ID" value="PBL04274.1"/>
    <property type="molecule type" value="Genomic_DNA"/>
</dbReference>
<accession>A0A2H3EY61</accession>
<evidence type="ECO:0008006" key="4">
    <source>
        <dbReference type="Google" id="ProtNLM"/>
    </source>
</evidence>
<keyword evidence="3" id="KW-1185">Reference proteome</keyword>
<feature type="compositionally biased region" description="Acidic residues" evidence="1">
    <location>
        <begin position="233"/>
        <end position="259"/>
    </location>
</feature>
<gene>
    <name evidence="2" type="ORF">ARMGADRAFT_47854</name>
</gene>